<reference evidence="2 3" key="1">
    <citation type="submission" date="2024-01" db="EMBL/GenBank/DDBJ databases">
        <title>Genome assemblies of Stephania.</title>
        <authorList>
            <person name="Yang L."/>
        </authorList>
    </citation>
    <scope>NUCLEOTIDE SEQUENCE [LARGE SCALE GENOMIC DNA]</scope>
    <source>
        <strain evidence="2">JXDWG</strain>
        <tissue evidence="2">Leaf</tissue>
    </source>
</reference>
<evidence type="ECO:0000313" key="3">
    <source>
        <dbReference type="Proteomes" id="UP001419268"/>
    </source>
</evidence>
<feature type="region of interest" description="Disordered" evidence="1">
    <location>
        <begin position="1"/>
        <end position="120"/>
    </location>
</feature>
<name>A0AAP0EKL3_9MAGN</name>
<organism evidence="2 3">
    <name type="scientific">Stephania cephalantha</name>
    <dbReference type="NCBI Taxonomy" id="152367"/>
    <lineage>
        <taxon>Eukaryota</taxon>
        <taxon>Viridiplantae</taxon>
        <taxon>Streptophyta</taxon>
        <taxon>Embryophyta</taxon>
        <taxon>Tracheophyta</taxon>
        <taxon>Spermatophyta</taxon>
        <taxon>Magnoliopsida</taxon>
        <taxon>Ranunculales</taxon>
        <taxon>Menispermaceae</taxon>
        <taxon>Menispermoideae</taxon>
        <taxon>Cissampelideae</taxon>
        <taxon>Stephania</taxon>
    </lineage>
</organism>
<dbReference type="Proteomes" id="UP001419268">
    <property type="component" value="Unassembled WGS sequence"/>
</dbReference>
<protein>
    <submittedName>
        <fullName evidence="2">Uncharacterized protein</fullName>
    </submittedName>
</protein>
<feature type="compositionally biased region" description="Basic residues" evidence="1">
    <location>
        <begin position="59"/>
        <end position="75"/>
    </location>
</feature>
<sequence>MERDGGGESGSGEGEPDADQQCRWRGIQQWRRGEAPAGAAAAGRGQRLVRGHERPGKERRQRRGGGRRSLQRRTGRLAARTKAADGEEKGRERERESSGSDVGSAQWRRPRSGSGAGGAR</sequence>
<comment type="caution">
    <text evidence="2">The sequence shown here is derived from an EMBL/GenBank/DDBJ whole genome shotgun (WGS) entry which is preliminary data.</text>
</comment>
<proteinExistence type="predicted"/>
<gene>
    <name evidence="2" type="ORF">Scep_026655</name>
</gene>
<keyword evidence="3" id="KW-1185">Reference proteome</keyword>
<evidence type="ECO:0000256" key="1">
    <source>
        <dbReference type="SAM" id="MobiDB-lite"/>
    </source>
</evidence>
<feature type="compositionally biased region" description="Low complexity" evidence="1">
    <location>
        <begin position="35"/>
        <end position="48"/>
    </location>
</feature>
<dbReference type="EMBL" id="JBBNAG010000011">
    <property type="protein sequence ID" value="KAK9095186.1"/>
    <property type="molecule type" value="Genomic_DNA"/>
</dbReference>
<evidence type="ECO:0000313" key="2">
    <source>
        <dbReference type="EMBL" id="KAK9095186.1"/>
    </source>
</evidence>
<feature type="compositionally biased region" description="Basic and acidic residues" evidence="1">
    <location>
        <begin position="82"/>
        <end position="98"/>
    </location>
</feature>
<accession>A0AAP0EKL3</accession>
<dbReference type="AlphaFoldDB" id="A0AAP0EKL3"/>